<evidence type="ECO:0000256" key="1">
    <source>
        <dbReference type="SAM" id="MobiDB-lite"/>
    </source>
</evidence>
<dbReference type="AlphaFoldDB" id="A0AAW4MYJ5"/>
<reference evidence="2" key="1">
    <citation type="submission" date="2021-06" db="EMBL/GenBank/DDBJ databases">
        <title>Collection of gut derived symbiotic bacterial strains cultured from healthy donors.</title>
        <authorList>
            <person name="Lin H."/>
            <person name="Littmann E."/>
            <person name="Pamer E.G."/>
        </authorList>
    </citation>
    <scope>NUCLEOTIDE SEQUENCE</scope>
    <source>
        <strain evidence="2">MSK.21.74</strain>
    </source>
</reference>
<sequence>MSNLTNMVETINKLKFLTDVVSNDLVRQQFINVYNAVWKQGGEQVYEREANYFNKILRENANLNGCTSLSVFFAFIDLAVQGISVEPGVRAMAYLLPRNYKIGTDQQGKSVYEKRCNLTISGYGELYLRARAGQIYHADNPVVVYEGDDFEYGERDGRKYVNYSMHIPRTSSHIIACFLKITRTDGTIDYSVMLEQDWTRLADYSAKNNKYWDSSTRQWVEKANELYTSGGGGIDPAFLCSKCIKHAFGTYPKLNIGKGTQLETTVNDMPSSDFDPYGGIDNAPGDRQQSQAPNDSFAPPADTSNGVRIDPAANTQQSQGGTANEAADDTF</sequence>
<comment type="caution">
    <text evidence="2">The sequence shown here is derived from an EMBL/GenBank/DDBJ whole genome shotgun (WGS) entry which is preliminary data.</text>
</comment>
<dbReference type="InterPro" id="IPR018330">
    <property type="entry name" value="RecT_fam"/>
</dbReference>
<dbReference type="Proteomes" id="UP001196765">
    <property type="component" value="Unassembled WGS sequence"/>
</dbReference>
<dbReference type="RefSeq" id="WP_217743699.1">
    <property type="nucleotide sequence ID" value="NZ_JAHOEI010000001.1"/>
</dbReference>
<gene>
    <name evidence="2" type="ORF">KSW82_00260</name>
</gene>
<dbReference type="EMBL" id="JAHOEI010000001">
    <property type="protein sequence ID" value="MBV3386184.1"/>
    <property type="molecule type" value="Genomic_DNA"/>
</dbReference>
<name>A0AAW4MYJ5_9BACT</name>
<dbReference type="Pfam" id="PF03837">
    <property type="entry name" value="RecT"/>
    <property type="match status" value="1"/>
</dbReference>
<organism evidence="2 3">
    <name type="scientific">Segatella copri</name>
    <dbReference type="NCBI Taxonomy" id="165179"/>
    <lineage>
        <taxon>Bacteria</taxon>
        <taxon>Pseudomonadati</taxon>
        <taxon>Bacteroidota</taxon>
        <taxon>Bacteroidia</taxon>
        <taxon>Bacteroidales</taxon>
        <taxon>Prevotellaceae</taxon>
        <taxon>Segatella</taxon>
    </lineage>
</organism>
<dbReference type="GO" id="GO:0003677">
    <property type="term" value="F:DNA binding"/>
    <property type="evidence" value="ECO:0007669"/>
    <property type="project" value="InterPro"/>
</dbReference>
<dbReference type="GO" id="GO:0006259">
    <property type="term" value="P:DNA metabolic process"/>
    <property type="evidence" value="ECO:0007669"/>
    <property type="project" value="InterPro"/>
</dbReference>
<evidence type="ECO:0000313" key="3">
    <source>
        <dbReference type="Proteomes" id="UP001196765"/>
    </source>
</evidence>
<proteinExistence type="predicted"/>
<feature type="compositionally biased region" description="Polar residues" evidence="1">
    <location>
        <begin position="313"/>
        <end position="322"/>
    </location>
</feature>
<feature type="region of interest" description="Disordered" evidence="1">
    <location>
        <begin position="265"/>
        <end position="331"/>
    </location>
</feature>
<protein>
    <submittedName>
        <fullName evidence="2">Recombinase RecT</fullName>
    </submittedName>
</protein>
<accession>A0AAW4MYJ5</accession>
<evidence type="ECO:0000313" key="2">
    <source>
        <dbReference type="EMBL" id="MBV3386184.1"/>
    </source>
</evidence>